<dbReference type="Proteomes" id="UP000631670">
    <property type="component" value="Unassembled WGS sequence"/>
</dbReference>
<accession>A0ABR9HV67</accession>
<dbReference type="EMBL" id="JADBEG010000001">
    <property type="protein sequence ID" value="MBE1494830.1"/>
    <property type="molecule type" value="Genomic_DNA"/>
</dbReference>
<evidence type="ECO:0000313" key="1">
    <source>
        <dbReference type="EMBL" id="MBE1494830.1"/>
    </source>
</evidence>
<protein>
    <recommendedName>
        <fullName evidence="3">DUF664 domain-containing protein</fullName>
    </recommendedName>
</protein>
<dbReference type="InterPro" id="IPR007061">
    <property type="entry name" value="MST-like"/>
</dbReference>
<organism evidence="1 2">
    <name type="scientific">Amycolatopsis lexingtonensis</name>
    <dbReference type="NCBI Taxonomy" id="218822"/>
    <lineage>
        <taxon>Bacteria</taxon>
        <taxon>Bacillati</taxon>
        <taxon>Actinomycetota</taxon>
        <taxon>Actinomycetes</taxon>
        <taxon>Pseudonocardiales</taxon>
        <taxon>Pseudonocardiaceae</taxon>
        <taxon>Amycolatopsis</taxon>
    </lineage>
</organism>
<name>A0ABR9HV67_9PSEU</name>
<reference evidence="1 2" key="1">
    <citation type="submission" date="2020-10" db="EMBL/GenBank/DDBJ databases">
        <title>Sequencing the genomes of 1000 actinobacteria strains.</title>
        <authorList>
            <person name="Klenk H.-P."/>
        </authorList>
    </citation>
    <scope>NUCLEOTIDE SEQUENCE [LARGE SCALE GENOMIC DNA]</scope>
    <source>
        <strain evidence="1 2">DSM 44653</strain>
    </source>
</reference>
<dbReference type="SUPFAM" id="SSF109854">
    <property type="entry name" value="DinB/YfiT-like putative metalloenzymes"/>
    <property type="match status" value="1"/>
</dbReference>
<dbReference type="Gene3D" id="1.20.120.450">
    <property type="entry name" value="dinb family like domain"/>
    <property type="match status" value="1"/>
</dbReference>
<proteinExistence type="predicted"/>
<dbReference type="Pfam" id="PF04978">
    <property type="entry name" value="MST"/>
    <property type="match status" value="1"/>
</dbReference>
<sequence length="125" mass="13878">MADGSIWDSADMWATADQSRAELVELYRAAWRHSDESIAVLPLDAPAEVAWWPEERRRTTFGSLLVRVVAETAHHAGHADIVRELIDGRAGGDHDDIGDAAWWAAYTARVQAAADHHRQPTREAV</sequence>
<evidence type="ECO:0008006" key="3">
    <source>
        <dbReference type="Google" id="ProtNLM"/>
    </source>
</evidence>
<keyword evidence="2" id="KW-1185">Reference proteome</keyword>
<comment type="caution">
    <text evidence="1">The sequence shown here is derived from an EMBL/GenBank/DDBJ whole genome shotgun (WGS) entry which is preliminary data.</text>
</comment>
<dbReference type="RefSeq" id="WP_338064936.1">
    <property type="nucleotide sequence ID" value="NZ_JADBEG010000001.1"/>
</dbReference>
<dbReference type="InterPro" id="IPR034660">
    <property type="entry name" value="DinB/YfiT-like"/>
</dbReference>
<evidence type="ECO:0000313" key="2">
    <source>
        <dbReference type="Proteomes" id="UP000631670"/>
    </source>
</evidence>
<gene>
    <name evidence="1" type="ORF">H4696_001930</name>
</gene>